<keyword evidence="6" id="KW-1133">Transmembrane helix</keyword>
<evidence type="ECO:0000256" key="5">
    <source>
        <dbReference type="ARBA" id="ARBA00022833"/>
    </source>
</evidence>
<evidence type="ECO:0000256" key="7">
    <source>
        <dbReference type="ARBA" id="ARBA00023136"/>
    </source>
</evidence>
<dbReference type="PANTHER" id="PTHR46539">
    <property type="entry name" value="E3 UBIQUITIN-PROTEIN LIGASE ATL42"/>
    <property type="match status" value="1"/>
</dbReference>
<protein>
    <submittedName>
        <fullName evidence="11">RING-type domain-containing protein</fullName>
    </submittedName>
</protein>
<keyword evidence="5" id="KW-0862">Zinc</keyword>
<dbReference type="AlphaFoldDB" id="A0A914QP15"/>
<keyword evidence="10" id="KW-1185">Reference proteome</keyword>
<sequence length="278" mass="32673">MSQKLPEIGQCPICLSNLNISNIYAISKCGHTFHQKCIHQWISSAKNCPSCQTNACQSDIIKLFIQENNVEIVIPKKEEILPYIETKYNGYFRRIMKECKCEIFQYETGYLQYKCLKDFDINICSNEKTGNIQIKFPNEIIVKTYQSKRLDIIRGKTNEKSIVDRDGIRFEHFYQGMRNGIKEFLVKTPREGSFRSDEDFVKQNKNFIEFCFPKFTIVRSLQNAENGKITIHVYTNDPNKSLKIQICSEHQSFFVEHLFEKKITRCTNSEFLCDHLHE</sequence>
<evidence type="ECO:0000259" key="9">
    <source>
        <dbReference type="PROSITE" id="PS50089"/>
    </source>
</evidence>
<evidence type="ECO:0000313" key="11">
    <source>
        <dbReference type="WBParaSite" id="PDA_v2.g5102.t1"/>
    </source>
</evidence>
<reference evidence="11" key="1">
    <citation type="submission" date="2022-11" db="UniProtKB">
        <authorList>
            <consortium name="WormBaseParasite"/>
        </authorList>
    </citation>
    <scope>IDENTIFICATION</scope>
</reference>
<dbReference type="GO" id="GO:0008270">
    <property type="term" value="F:zinc ion binding"/>
    <property type="evidence" value="ECO:0007669"/>
    <property type="project" value="UniProtKB-KW"/>
</dbReference>
<dbReference type="Pfam" id="PF13639">
    <property type="entry name" value="zf-RING_2"/>
    <property type="match status" value="1"/>
</dbReference>
<evidence type="ECO:0000256" key="8">
    <source>
        <dbReference type="PROSITE-ProRule" id="PRU00175"/>
    </source>
</evidence>
<dbReference type="GO" id="GO:0016020">
    <property type="term" value="C:membrane"/>
    <property type="evidence" value="ECO:0007669"/>
    <property type="project" value="UniProtKB-SubCell"/>
</dbReference>
<dbReference type="Proteomes" id="UP000887578">
    <property type="component" value="Unplaced"/>
</dbReference>
<proteinExistence type="predicted"/>
<keyword evidence="7" id="KW-0472">Membrane</keyword>
<comment type="subcellular location">
    <subcellularLocation>
        <location evidence="1">Membrane</location>
    </subcellularLocation>
</comment>
<feature type="domain" description="RING-type" evidence="9">
    <location>
        <begin position="11"/>
        <end position="52"/>
    </location>
</feature>
<evidence type="ECO:0000256" key="4">
    <source>
        <dbReference type="ARBA" id="ARBA00022771"/>
    </source>
</evidence>
<dbReference type="PROSITE" id="PS50089">
    <property type="entry name" value="ZF_RING_2"/>
    <property type="match status" value="1"/>
</dbReference>
<keyword evidence="2" id="KW-0812">Transmembrane</keyword>
<evidence type="ECO:0000313" key="10">
    <source>
        <dbReference type="Proteomes" id="UP000887578"/>
    </source>
</evidence>
<evidence type="ECO:0000256" key="6">
    <source>
        <dbReference type="ARBA" id="ARBA00022989"/>
    </source>
</evidence>
<accession>A0A914QP15</accession>
<evidence type="ECO:0000256" key="3">
    <source>
        <dbReference type="ARBA" id="ARBA00022723"/>
    </source>
</evidence>
<dbReference type="Gene3D" id="3.30.40.10">
    <property type="entry name" value="Zinc/RING finger domain, C3HC4 (zinc finger)"/>
    <property type="match status" value="1"/>
</dbReference>
<name>A0A914QP15_9BILA</name>
<organism evidence="10 11">
    <name type="scientific">Panagrolaimus davidi</name>
    <dbReference type="NCBI Taxonomy" id="227884"/>
    <lineage>
        <taxon>Eukaryota</taxon>
        <taxon>Metazoa</taxon>
        <taxon>Ecdysozoa</taxon>
        <taxon>Nematoda</taxon>
        <taxon>Chromadorea</taxon>
        <taxon>Rhabditida</taxon>
        <taxon>Tylenchina</taxon>
        <taxon>Panagrolaimomorpha</taxon>
        <taxon>Panagrolaimoidea</taxon>
        <taxon>Panagrolaimidae</taxon>
        <taxon>Panagrolaimus</taxon>
    </lineage>
</organism>
<evidence type="ECO:0000256" key="1">
    <source>
        <dbReference type="ARBA" id="ARBA00004370"/>
    </source>
</evidence>
<dbReference type="InterPro" id="IPR013083">
    <property type="entry name" value="Znf_RING/FYVE/PHD"/>
</dbReference>
<keyword evidence="3" id="KW-0479">Metal-binding</keyword>
<keyword evidence="4 8" id="KW-0863">Zinc-finger</keyword>
<dbReference type="InterPro" id="IPR001841">
    <property type="entry name" value="Znf_RING"/>
</dbReference>
<dbReference type="WBParaSite" id="PDA_v2.g5102.t1">
    <property type="protein sequence ID" value="PDA_v2.g5102.t1"/>
    <property type="gene ID" value="PDA_v2.g5102"/>
</dbReference>
<dbReference type="SMART" id="SM00184">
    <property type="entry name" value="RING"/>
    <property type="match status" value="1"/>
</dbReference>
<dbReference type="SUPFAM" id="SSF57850">
    <property type="entry name" value="RING/U-box"/>
    <property type="match status" value="1"/>
</dbReference>
<evidence type="ECO:0000256" key="2">
    <source>
        <dbReference type="ARBA" id="ARBA00022692"/>
    </source>
</evidence>
<dbReference type="PANTHER" id="PTHR46539:SF1">
    <property type="entry name" value="E3 UBIQUITIN-PROTEIN LIGASE ATL42"/>
    <property type="match status" value="1"/>
</dbReference>